<protein>
    <recommendedName>
        <fullName evidence="10">Odorant receptor</fullName>
    </recommendedName>
</protein>
<reference evidence="12" key="1">
    <citation type="journal article" date="2021" name="Mol. Ecol. Resour.">
        <title>Apolygus lucorum genome provides insights into omnivorousness and mesophyll feeding.</title>
        <authorList>
            <person name="Liu Y."/>
            <person name="Liu H."/>
            <person name="Wang H."/>
            <person name="Huang T."/>
            <person name="Liu B."/>
            <person name="Yang B."/>
            <person name="Yin L."/>
            <person name="Li B."/>
            <person name="Zhang Y."/>
            <person name="Zhang S."/>
            <person name="Jiang F."/>
            <person name="Zhang X."/>
            <person name="Ren Y."/>
            <person name="Wang B."/>
            <person name="Wang S."/>
            <person name="Lu Y."/>
            <person name="Wu K."/>
            <person name="Fan W."/>
            <person name="Wang G."/>
        </authorList>
    </citation>
    <scope>NUCLEOTIDE SEQUENCE</scope>
    <source>
        <strain evidence="12">12Hb</strain>
    </source>
</reference>
<keyword evidence="3 10" id="KW-0716">Sensory transduction</keyword>
<dbReference type="GO" id="GO:0005886">
    <property type="term" value="C:plasma membrane"/>
    <property type="evidence" value="ECO:0007669"/>
    <property type="project" value="UniProtKB-SubCell"/>
</dbReference>
<keyword evidence="9 10" id="KW-0807">Transducer</keyword>
<keyword evidence="2" id="KW-1003">Cell membrane</keyword>
<evidence type="ECO:0000256" key="1">
    <source>
        <dbReference type="ARBA" id="ARBA00004651"/>
    </source>
</evidence>
<evidence type="ECO:0000256" key="2">
    <source>
        <dbReference type="ARBA" id="ARBA00022475"/>
    </source>
</evidence>
<feature type="transmembrane region" description="Helical" evidence="10">
    <location>
        <begin position="319"/>
        <end position="339"/>
    </location>
</feature>
<evidence type="ECO:0000256" key="8">
    <source>
        <dbReference type="ARBA" id="ARBA00023170"/>
    </source>
</evidence>
<dbReference type="Proteomes" id="UP000466442">
    <property type="component" value="Unassembled WGS sequence"/>
</dbReference>
<evidence type="ECO:0000256" key="6">
    <source>
        <dbReference type="ARBA" id="ARBA00022989"/>
    </source>
</evidence>
<evidence type="ECO:0000256" key="9">
    <source>
        <dbReference type="ARBA" id="ARBA00023224"/>
    </source>
</evidence>
<comment type="caution">
    <text evidence="12">The sequence shown here is derived from an EMBL/GenBank/DDBJ whole genome shotgun (WGS) entry which is preliminary data.</text>
</comment>
<dbReference type="GO" id="GO:0004984">
    <property type="term" value="F:olfactory receptor activity"/>
    <property type="evidence" value="ECO:0007669"/>
    <property type="project" value="InterPro"/>
</dbReference>
<name>A0A6A4J829_APOLU</name>
<evidence type="ECO:0000256" key="10">
    <source>
        <dbReference type="RuleBase" id="RU351113"/>
    </source>
</evidence>
<keyword evidence="13" id="KW-1185">Reference proteome</keyword>
<comment type="subcellular location">
    <subcellularLocation>
        <location evidence="1 10">Cell membrane</location>
        <topology evidence="1 10">Multi-pass membrane protein</topology>
    </subcellularLocation>
</comment>
<evidence type="ECO:0000256" key="3">
    <source>
        <dbReference type="ARBA" id="ARBA00022606"/>
    </source>
</evidence>
<evidence type="ECO:0000256" key="11">
    <source>
        <dbReference type="SAM" id="MobiDB-lite"/>
    </source>
</evidence>
<dbReference type="Pfam" id="PF02949">
    <property type="entry name" value="7tm_6"/>
    <property type="match status" value="1"/>
</dbReference>
<dbReference type="EMBL" id="WIXP02000006">
    <property type="protein sequence ID" value="KAF6210124.1"/>
    <property type="molecule type" value="Genomic_DNA"/>
</dbReference>
<organism evidence="12 13">
    <name type="scientific">Apolygus lucorum</name>
    <name type="common">Small green plant bug</name>
    <name type="synonym">Lygocoris lucorum</name>
    <dbReference type="NCBI Taxonomy" id="248454"/>
    <lineage>
        <taxon>Eukaryota</taxon>
        <taxon>Metazoa</taxon>
        <taxon>Ecdysozoa</taxon>
        <taxon>Arthropoda</taxon>
        <taxon>Hexapoda</taxon>
        <taxon>Insecta</taxon>
        <taxon>Pterygota</taxon>
        <taxon>Neoptera</taxon>
        <taxon>Paraneoptera</taxon>
        <taxon>Hemiptera</taxon>
        <taxon>Heteroptera</taxon>
        <taxon>Panheteroptera</taxon>
        <taxon>Cimicomorpha</taxon>
        <taxon>Miridae</taxon>
        <taxon>Mirini</taxon>
        <taxon>Apolygus</taxon>
    </lineage>
</organism>
<feature type="compositionally biased region" description="Basic and acidic residues" evidence="11">
    <location>
        <begin position="7"/>
        <end position="20"/>
    </location>
</feature>
<feature type="transmembrane region" description="Helical" evidence="10">
    <location>
        <begin position="234"/>
        <end position="258"/>
    </location>
</feature>
<evidence type="ECO:0000313" key="13">
    <source>
        <dbReference type="Proteomes" id="UP000466442"/>
    </source>
</evidence>
<dbReference type="GO" id="GO:0007165">
    <property type="term" value="P:signal transduction"/>
    <property type="evidence" value="ECO:0007669"/>
    <property type="project" value="UniProtKB-KW"/>
</dbReference>
<keyword evidence="4 10" id="KW-0812">Transmembrane</keyword>
<dbReference type="PANTHER" id="PTHR21137:SF35">
    <property type="entry name" value="ODORANT RECEPTOR 19A-RELATED"/>
    <property type="match status" value="1"/>
</dbReference>
<evidence type="ECO:0000256" key="4">
    <source>
        <dbReference type="ARBA" id="ARBA00022692"/>
    </source>
</evidence>
<keyword evidence="8 10" id="KW-0675">Receptor</keyword>
<comment type="similarity">
    <text evidence="10">Belongs to the insect chemoreceptor superfamily. Heteromeric odorant receptor channel (TC 1.A.69) family.</text>
</comment>
<keyword evidence="5 10" id="KW-0552">Olfaction</keyword>
<evidence type="ECO:0000313" key="12">
    <source>
        <dbReference type="EMBL" id="KAF6210124.1"/>
    </source>
</evidence>
<evidence type="ECO:0000256" key="7">
    <source>
        <dbReference type="ARBA" id="ARBA00023136"/>
    </source>
</evidence>
<dbReference type="OrthoDB" id="6582376at2759"/>
<gene>
    <name evidence="12" type="ORF">GE061_015880</name>
</gene>
<keyword evidence="6 10" id="KW-1133">Transmembrane helix</keyword>
<evidence type="ECO:0000256" key="5">
    <source>
        <dbReference type="ARBA" id="ARBA00022725"/>
    </source>
</evidence>
<dbReference type="GO" id="GO:0005549">
    <property type="term" value="F:odorant binding"/>
    <property type="evidence" value="ECO:0007669"/>
    <property type="project" value="InterPro"/>
</dbReference>
<accession>A0A6A4J829</accession>
<feature type="region of interest" description="Disordered" evidence="11">
    <location>
        <begin position="1"/>
        <end position="22"/>
    </location>
</feature>
<proteinExistence type="inferred from homology"/>
<dbReference type="AlphaFoldDB" id="A0A6A4J829"/>
<feature type="transmembrane region" description="Helical" evidence="10">
    <location>
        <begin position="72"/>
        <end position="97"/>
    </location>
</feature>
<sequence>MTWQMMGRDKGTEGRKHRDTMSAQTIQSDGGRALLNRDDVKGLNMGLNTFGAKTFWHTLEHFHATGKRHWVMATYIVLLHLVGFTYCLLGFSAVFFIKMDIKRGTAAIMNPICGLQTVFKCWTFSWSTAEYLKLFEILKKDFLTCVPPQKEGGANDVLAKNVVATNEFVKNAMRWNFLTLCMVSTMPYLRSQAFREFFRLGEGAIVPNKICENEYPFEWNSTPIYEIIWIYEQIAVILAIVTSSAYQAILLFLVMALVGHLRVLGYVMENLRASDFRGETYQLMDKSAKANAYQQLIRCIRDHQKINAAGDALAERYNFFLTFHLGTAIIVGIIAIFNCTAADELADKIKFAIMCGYGLLEVAIYCYCGQLLENASEDVLRQVYQCEWEEMEPKFRKAAQLMMVRANNPIALRAGRLYRVNLETLGAIQQLVYSALTMLSSMIDGS</sequence>
<keyword evidence="7 10" id="KW-0472">Membrane</keyword>
<comment type="caution">
    <text evidence="10">Lacks conserved residue(s) required for the propagation of feature annotation.</text>
</comment>
<dbReference type="PANTHER" id="PTHR21137">
    <property type="entry name" value="ODORANT RECEPTOR"/>
    <property type="match status" value="1"/>
</dbReference>
<dbReference type="InterPro" id="IPR004117">
    <property type="entry name" value="7tm6_olfct_rcpt"/>
</dbReference>